<dbReference type="GO" id="GO:0051539">
    <property type="term" value="F:4 iron, 4 sulfur cluster binding"/>
    <property type="evidence" value="ECO:0007669"/>
    <property type="project" value="UniProtKB-KW"/>
</dbReference>
<evidence type="ECO:0000256" key="3">
    <source>
        <dbReference type="ARBA" id="ARBA00022723"/>
    </source>
</evidence>
<evidence type="ECO:0000256" key="5">
    <source>
        <dbReference type="ARBA" id="ARBA00022982"/>
    </source>
</evidence>
<name>A0A6G7PWJ2_9BACT</name>
<keyword evidence="3" id="KW-0479">Metal-binding</keyword>
<accession>A0A6G7PWJ2</accession>
<dbReference type="Gene3D" id="3.30.70.20">
    <property type="match status" value="2"/>
</dbReference>
<keyword evidence="9" id="KW-1185">Reference proteome</keyword>
<evidence type="ECO:0000256" key="1">
    <source>
        <dbReference type="ARBA" id="ARBA00022448"/>
    </source>
</evidence>
<dbReference type="InterPro" id="IPR017896">
    <property type="entry name" value="4Fe4S_Fe-S-bd"/>
</dbReference>
<evidence type="ECO:0000313" key="8">
    <source>
        <dbReference type="EMBL" id="QIJ72054.1"/>
    </source>
</evidence>
<dbReference type="Gene3D" id="3.30.70.260">
    <property type="match status" value="1"/>
</dbReference>
<dbReference type="Pfam" id="PF14697">
    <property type="entry name" value="Fer4_21"/>
    <property type="match status" value="1"/>
</dbReference>
<evidence type="ECO:0000256" key="2">
    <source>
        <dbReference type="ARBA" id="ARBA00022485"/>
    </source>
</evidence>
<dbReference type="Pfam" id="PF09383">
    <property type="entry name" value="NIL"/>
    <property type="match status" value="1"/>
</dbReference>
<dbReference type="PANTHER" id="PTHR43687">
    <property type="entry name" value="ADENYLYLSULFATE REDUCTASE, BETA SUBUNIT"/>
    <property type="match status" value="1"/>
</dbReference>
<dbReference type="InterPro" id="IPR050572">
    <property type="entry name" value="Fe-S_Ferredoxin"/>
</dbReference>
<evidence type="ECO:0000313" key="9">
    <source>
        <dbReference type="Proteomes" id="UP000502179"/>
    </source>
</evidence>
<gene>
    <name evidence="8" type="ORF">G4V39_07145</name>
</gene>
<keyword evidence="1" id="KW-0813">Transport</keyword>
<proteinExistence type="predicted"/>
<dbReference type="SUPFAM" id="SSF54862">
    <property type="entry name" value="4Fe-4S ferredoxins"/>
    <property type="match status" value="1"/>
</dbReference>
<keyword evidence="4" id="KW-0677">Repeat</keyword>
<dbReference type="RefSeq" id="WP_166032271.1">
    <property type="nucleotide sequence ID" value="NZ_CP048877.1"/>
</dbReference>
<keyword evidence="2" id="KW-0004">4Fe-4S</keyword>
<dbReference type="PANTHER" id="PTHR43687:SF6">
    <property type="entry name" value="L-ASPARTATE SEMIALDEHYDE SULFURTRANSFERASE IRON-SULFUR SUBUNIT"/>
    <property type="match status" value="1"/>
</dbReference>
<organism evidence="8 9">
    <name type="scientific">Thermosulfuriphilus ammonigenes</name>
    <dbReference type="NCBI Taxonomy" id="1936021"/>
    <lineage>
        <taxon>Bacteria</taxon>
        <taxon>Pseudomonadati</taxon>
        <taxon>Thermodesulfobacteriota</taxon>
        <taxon>Thermodesulfobacteria</taxon>
        <taxon>Thermodesulfobacteriales</taxon>
        <taxon>Thermodesulfobacteriaceae</taxon>
        <taxon>Thermosulfuriphilus</taxon>
    </lineage>
</organism>
<dbReference type="InterPro" id="IPR017900">
    <property type="entry name" value="4Fe4S_Fe_S_CS"/>
</dbReference>
<dbReference type="InterPro" id="IPR045865">
    <property type="entry name" value="ACT-like_dom_sf"/>
</dbReference>
<dbReference type="PROSITE" id="PS51379">
    <property type="entry name" value="4FE4S_FER_2"/>
    <property type="match status" value="2"/>
</dbReference>
<evidence type="ECO:0000256" key="7">
    <source>
        <dbReference type="ARBA" id="ARBA00023014"/>
    </source>
</evidence>
<keyword evidence="6" id="KW-0408">Iron</keyword>
<keyword evidence="7" id="KW-0411">Iron-sulfur</keyword>
<protein>
    <submittedName>
        <fullName evidence="8">4Fe-4S dicluster domain-containing protein</fullName>
    </submittedName>
</protein>
<dbReference type="EMBL" id="CP048877">
    <property type="protein sequence ID" value="QIJ72054.1"/>
    <property type="molecule type" value="Genomic_DNA"/>
</dbReference>
<dbReference type="AlphaFoldDB" id="A0A6G7PWJ2"/>
<evidence type="ECO:0000256" key="6">
    <source>
        <dbReference type="ARBA" id="ARBA00023004"/>
    </source>
</evidence>
<dbReference type="Proteomes" id="UP000502179">
    <property type="component" value="Chromosome"/>
</dbReference>
<dbReference type="KEGG" id="tav:G4V39_07145"/>
<dbReference type="GO" id="GO:0046872">
    <property type="term" value="F:metal ion binding"/>
    <property type="evidence" value="ECO:0007669"/>
    <property type="project" value="UniProtKB-KW"/>
</dbReference>
<evidence type="ECO:0000256" key="4">
    <source>
        <dbReference type="ARBA" id="ARBA00022737"/>
    </source>
</evidence>
<dbReference type="InterPro" id="IPR018449">
    <property type="entry name" value="NIL_domain"/>
</dbReference>
<keyword evidence="5" id="KW-0249">Electron transport</keyword>
<sequence length="141" mass="15904">MYSRMLVLHFPAEIVDKPIVCNLVKDFDLRFNILKATILPGKEGIMVMELSGHPKNFSKGLKYLREQGVEIKTIGQEIQRNDERCMQCGLCTAVCPTQALFIKRPEMEVVFAADKCSGCELCIAVCPPRAMEIRRQSQVAI</sequence>
<dbReference type="SMART" id="SM00930">
    <property type="entry name" value="NIL"/>
    <property type="match status" value="1"/>
</dbReference>
<dbReference type="SUPFAM" id="SSF55021">
    <property type="entry name" value="ACT-like"/>
    <property type="match status" value="1"/>
</dbReference>
<reference evidence="8 9" key="1">
    <citation type="submission" date="2020-02" db="EMBL/GenBank/DDBJ databases">
        <title>Genome analysis of Thermosulfuriphilus ammonigenes ST65T, an anaerobic thermophilic chemolithoautotrophic bacterium isolated from a deep-sea hydrothermal vent.</title>
        <authorList>
            <person name="Slobodkina G."/>
            <person name="Allioux M."/>
            <person name="Merkel A."/>
            <person name="Alain K."/>
            <person name="Jebbar M."/>
            <person name="Slobodkin A."/>
        </authorList>
    </citation>
    <scope>NUCLEOTIDE SEQUENCE [LARGE SCALE GENOMIC DNA]</scope>
    <source>
        <strain evidence="8 9">ST65</strain>
    </source>
</reference>
<dbReference type="PROSITE" id="PS00198">
    <property type="entry name" value="4FE4S_FER_1"/>
    <property type="match status" value="2"/>
</dbReference>